<reference evidence="1" key="1">
    <citation type="submission" date="2014-11" db="EMBL/GenBank/DDBJ databases">
        <authorList>
            <person name="Amaro Gonzalez C."/>
        </authorList>
    </citation>
    <scope>NUCLEOTIDE SEQUENCE</scope>
</reference>
<evidence type="ECO:0000313" key="1">
    <source>
        <dbReference type="EMBL" id="JAH75818.1"/>
    </source>
</evidence>
<dbReference type="EMBL" id="GBXM01032759">
    <property type="protein sequence ID" value="JAH75818.1"/>
    <property type="molecule type" value="Transcribed_RNA"/>
</dbReference>
<organism evidence="1">
    <name type="scientific">Anguilla anguilla</name>
    <name type="common">European freshwater eel</name>
    <name type="synonym">Muraena anguilla</name>
    <dbReference type="NCBI Taxonomy" id="7936"/>
    <lineage>
        <taxon>Eukaryota</taxon>
        <taxon>Metazoa</taxon>
        <taxon>Chordata</taxon>
        <taxon>Craniata</taxon>
        <taxon>Vertebrata</taxon>
        <taxon>Euteleostomi</taxon>
        <taxon>Actinopterygii</taxon>
        <taxon>Neopterygii</taxon>
        <taxon>Teleostei</taxon>
        <taxon>Anguilliformes</taxon>
        <taxon>Anguillidae</taxon>
        <taxon>Anguilla</taxon>
    </lineage>
</organism>
<sequence>MMFISYQFHCNFSCIPLLKERMYCWLRIQILPSTLRNKQKRLSPH</sequence>
<name>A0A0E9VF60_ANGAN</name>
<reference evidence="1" key="2">
    <citation type="journal article" date="2015" name="Fish Shellfish Immunol.">
        <title>Early steps in the European eel (Anguilla anguilla)-Vibrio vulnificus interaction in the gills: Role of the RtxA13 toxin.</title>
        <authorList>
            <person name="Callol A."/>
            <person name="Pajuelo D."/>
            <person name="Ebbesson L."/>
            <person name="Teles M."/>
            <person name="MacKenzie S."/>
            <person name="Amaro C."/>
        </authorList>
    </citation>
    <scope>NUCLEOTIDE SEQUENCE</scope>
</reference>
<proteinExistence type="predicted"/>
<protein>
    <submittedName>
        <fullName evidence="1">Uncharacterized protein</fullName>
    </submittedName>
</protein>
<dbReference type="AlphaFoldDB" id="A0A0E9VF60"/>
<accession>A0A0E9VF60</accession>